<sequence>MTQEGGIALWVKWRGKWRACIQCYPSDCSSATVRAMPTYSKKTYVVVFFPNSRTYSWVDLEYACHITESPEPLAFGTHQSGRDAVENLDLPKHHMLRVLAANMLDISDRLPIKVFPEYAQNVNAWKTFANQAVESKEYSDVSKMLVKLFGVRNVTF</sequence>
<dbReference type="PANTHER" id="PTHR47325:SF1">
    <property type="entry name" value="HISTONE-LYSINE N-METHYLTRANSFERASE SUVR5"/>
    <property type="match status" value="1"/>
</dbReference>
<evidence type="ECO:0000313" key="3">
    <source>
        <dbReference type="Proteomes" id="UP000001514"/>
    </source>
</evidence>
<dbReference type="KEGG" id="smo:SELMODRAFT_128504"/>
<dbReference type="AlphaFoldDB" id="D8SSK7"/>
<gene>
    <name evidence="2" type="ORF">SELMODRAFT_123777</name>
    <name evidence="1" type="ORF">SELMODRAFT_128504</name>
</gene>
<accession>D8SSK7</accession>
<keyword evidence="3" id="KW-1185">Reference proteome</keyword>
<dbReference type="eggNOG" id="ENOG502RYM8">
    <property type="taxonomic scope" value="Eukaryota"/>
</dbReference>
<dbReference type="Gramene" id="EFJ10198">
    <property type="protein sequence ID" value="EFJ10198"/>
    <property type="gene ID" value="SELMODRAFT_128504"/>
</dbReference>
<name>D8SSK7_SELML</name>
<dbReference type="InParanoid" id="D8SSK7"/>
<organism evidence="3">
    <name type="scientific">Selaginella moellendorffii</name>
    <name type="common">Spikemoss</name>
    <dbReference type="NCBI Taxonomy" id="88036"/>
    <lineage>
        <taxon>Eukaryota</taxon>
        <taxon>Viridiplantae</taxon>
        <taxon>Streptophyta</taxon>
        <taxon>Embryophyta</taxon>
        <taxon>Tracheophyta</taxon>
        <taxon>Lycopodiopsida</taxon>
        <taxon>Selaginellales</taxon>
        <taxon>Selaginellaceae</taxon>
        <taxon>Selaginella</taxon>
    </lineage>
</organism>
<protein>
    <recommendedName>
        <fullName evidence="4">PWWP domain-containing protein</fullName>
    </recommendedName>
</protein>
<proteinExistence type="predicted"/>
<evidence type="ECO:0000313" key="1">
    <source>
        <dbReference type="EMBL" id="EFJ10198.1"/>
    </source>
</evidence>
<dbReference type="Proteomes" id="UP000001514">
    <property type="component" value="Unassembled WGS sequence"/>
</dbReference>
<dbReference type="KEGG" id="smo:SELMODRAFT_123777"/>
<dbReference type="EMBL" id="GL377638">
    <property type="protein sequence ID" value="EFJ12591.1"/>
    <property type="molecule type" value="Genomic_DNA"/>
</dbReference>
<dbReference type="EMBL" id="GL377655">
    <property type="protein sequence ID" value="EFJ10198.1"/>
    <property type="molecule type" value="Genomic_DNA"/>
</dbReference>
<dbReference type="HOGENOM" id="CLU_1689742_0_0_1"/>
<evidence type="ECO:0008006" key="4">
    <source>
        <dbReference type="Google" id="ProtNLM"/>
    </source>
</evidence>
<dbReference type="PANTHER" id="PTHR47325">
    <property type="entry name" value="HISTONE-LYSINE N-METHYLTRANSFERASE SUVR5"/>
    <property type="match status" value="1"/>
</dbReference>
<reference evidence="2 3" key="1">
    <citation type="journal article" date="2011" name="Science">
        <title>The Selaginella genome identifies genetic changes associated with the evolution of vascular plants.</title>
        <authorList>
            <person name="Banks J.A."/>
            <person name="Nishiyama T."/>
            <person name="Hasebe M."/>
            <person name="Bowman J.L."/>
            <person name="Gribskov M."/>
            <person name="dePamphilis C."/>
            <person name="Albert V.A."/>
            <person name="Aono N."/>
            <person name="Aoyama T."/>
            <person name="Ambrose B.A."/>
            <person name="Ashton N.W."/>
            <person name="Axtell M.J."/>
            <person name="Barker E."/>
            <person name="Barker M.S."/>
            <person name="Bennetzen J.L."/>
            <person name="Bonawitz N.D."/>
            <person name="Chapple C."/>
            <person name="Cheng C."/>
            <person name="Correa L.G."/>
            <person name="Dacre M."/>
            <person name="DeBarry J."/>
            <person name="Dreyer I."/>
            <person name="Elias M."/>
            <person name="Engstrom E.M."/>
            <person name="Estelle M."/>
            <person name="Feng L."/>
            <person name="Finet C."/>
            <person name="Floyd S.K."/>
            <person name="Frommer W.B."/>
            <person name="Fujita T."/>
            <person name="Gramzow L."/>
            <person name="Gutensohn M."/>
            <person name="Harholt J."/>
            <person name="Hattori M."/>
            <person name="Heyl A."/>
            <person name="Hirai T."/>
            <person name="Hiwatashi Y."/>
            <person name="Ishikawa M."/>
            <person name="Iwata M."/>
            <person name="Karol K.G."/>
            <person name="Koehler B."/>
            <person name="Kolukisaoglu U."/>
            <person name="Kubo M."/>
            <person name="Kurata T."/>
            <person name="Lalonde S."/>
            <person name="Li K."/>
            <person name="Li Y."/>
            <person name="Litt A."/>
            <person name="Lyons E."/>
            <person name="Manning G."/>
            <person name="Maruyama T."/>
            <person name="Michael T.P."/>
            <person name="Mikami K."/>
            <person name="Miyazaki S."/>
            <person name="Morinaga S."/>
            <person name="Murata T."/>
            <person name="Mueller-Roeber B."/>
            <person name="Nelson D.R."/>
            <person name="Obara M."/>
            <person name="Oguri Y."/>
            <person name="Olmstead R.G."/>
            <person name="Onodera N."/>
            <person name="Petersen B.L."/>
            <person name="Pils B."/>
            <person name="Prigge M."/>
            <person name="Rensing S.A."/>
            <person name="Riano-Pachon D.M."/>
            <person name="Roberts A.W."/>
            <person name="Sato Y."/>
            <person name="Scheller H.V."/>
            <person name="Schulz B."/>
            <person name="Schulz C."/>
            <person name="Shakirov E.V."/>
            <person name="Shibagaki N."/>
            <person name="Shinohara N."/>
            <person name="Shippen D.E."/>
            <person name="Soerensen I."/>
            <person name="Sotooka R."/>
            <person name="Sugimoto N."/>
            <person name="Sugita M."/>
            <person name="Sumikawa N."/>
            <person name="Tanurdzic M."/>
            <person name="Theissen G."/>
            <person name="Ulvskov P."/>
            <person name="Wakazuki S."/>
            <person name="Weng J.K."/>
            <person name="Willats W.W."/>
            <person name="Wipf D."/>
            <person name="Wolf P.G."/>
            <person name="Yang L."/>
            <person name="Zimmer A.D."/>
            <person name="Zhu Q."/>
            <person name="Mitros T."/>
            <person name="Hellsten U."/>
            <person name="Loque D."/>
            <person name="Otillar R."/>
            <person name="Salamov A."/>
            <person name="Schmutz J."/>
            <person name="Shapiro H."/>
            <person name="Lindquist E."/>
            <person name="Lucas S."/>
            <person name="Rokhsar D."/>
            <person name="Grigoriev I.V."/>
        </authorList>
    </citation>
    <scope>NUCLEOTIDE SEQUENCE [LARGE SCALE GENOMIC DNA]</scope>
</reference>
<dbReference type="STRING" id="88036.D8SSK7"/>
<evidence type="ECO:0000313" key="2">
    <source>
        <dbReference type="EMBL" id="EFJ12591.1"/>
    </source>
</evidence>
<dbReference type="Gramene" id="EFJ12591">
    <property type="protein sequence ID" value="EFJ12591"/>
    <property type="gene ID" value="SELMODRAFT_123777"/>
</dbReference>